<dbReference type="InterPro" id="IPR008991">
    <property type="entry name" value="Translation_prot_SH3-like_sf"/>
</dbReference>
<keyword evidence="3 5" id="KW-0687">Ribonucleoprotein</keyword>
<evidence type="ECO:0000256" key="4">
    <source>
        <dbReference type="ARBA" id="ARBA00035206"/>
    </source>
</evidence>
<evidence type="ECO:0000256" key="6">
    <source>
        <dbReference type="RuleBase" id="RU003477"/>
    </source>
</evidence>
<dbReference type="CDD" id="cd06089">
    <property type="entry name" value="KOW_RPL26"/>
    <property type="match status" value="1"/>
</dbReference>
<organism evidence="7 8">
    <name type="scientific">Mycoplasma anserisalpingitidis</name>
    <dbReference type="NCBI Taxonomy" id="519450"/>
    <lineage>
        <taxon>Bacteria</taxon>
        <taxon>Bacillati</taxon>
        <taxon>Mycoplasmatota</taxon>
        <taxon>Mollicutes</taxon>
        <taxon>Mycoplasmataceae</taxon>
        <taxon>Mycoplasma</taxon>
    </lineage>
</organism>
<evidence type="ECO:0000256" key="5">
    <source>
        <dbReference type="HAMAP-Rule" id="MF_01326"/>
    </source>
</evidence>
<dbReference type="PROSITE" id="PS01108">
    <property type="entry name" value="RIBOSOMAL_L24"/>
    <property type="match status" value="1"/>
</dbReference>
<comment type="function">
    <text evidence="5">One of the proteins that surrounds the polypeptide exit tunnel on the outside of the subunit.</text>
</comment>
<dbReference type="GO" id="GO:0005840">
    <property type="term" value="C:ribosome"/>
    <property type="evidence" value="ECO:0007669"/>
    <property type="project" value="UniProtKB-KW"/>
</dbReference>
<dbReference type="InterPro" id="IPR041988">
    <property type="entry name" value="Ribosomal_uL24_KOW"/>
</dbReference>
<dbReference type="InterPro" id="IPR005825">
    <property type="entry name" value="Ribosomal_uL24_CS"/>
</dbReference>
<dbReference type="Pfam" id="PF17136">
    <property type="entry name" value="ribosomal_L24"/>
    <property type="match status" value="1"/>
</dbReference>
<dbReference type="InterPro" id="IPR003256">
    <property type="entry name" value="Ribosomal_uL24"/>
</dbReference>
<dbReference type="AlphaFoldDB" id="A0A5B8JF50"/>
<comment type="subunit">
    <text evidence="5">Part of the 50S ribosomal subunit.</text>
</comment>
<dbReference type="GO" id="GO:1990904">
    <property type="term" value="C:ribonucleoprotein complex"/>
    <property type="evidence" value="ECO:0007669"/>
    <property type="project" value="UniProtKB-KW"/>
</dbReference>
<reference evidence="7 8" key="1">
    <citation type="journal article" date="2019" name="Microbiol. Resour. Announc.">
        <title>Complete Genome Sequences of Three Mycoplasma anserisalpingitis (Mycoplasma sp. 1220) Strains.</title>
        <authorList>
            <person name="Grozner D."/>
            <person name="Forro B."/>
            <person name="Kovacs A.B."/>
            <person name="Marton S."/>
            <person name="Banyai K."/>
            <person name="Kreizinger Z."/>
            <person name="Sulyok K.M."/>
            <person name="Gyuranecz M."/>
        </authorList>
    </citation>
    <scope>NUCLEOTIDE SEQUENCE [LARGE SCALE GENOMIC DNA]</scope>
    <source>
        <strain evidence="7 8">ATCC:BAA-2147</strain>
    </source>
</reference>
<dbReference type="SUPFAM" id="SSF50104">
    <property type="entry name" value="Translation proteins SH3-like domain"/>
    <property type="match status" value="1"/>
</dbReference>
<dbReference type="EMBL" id="CP042295">
    <property type="protein sequence ID" value="QDY87259.1"/>
    <property type="molecule type" value="Genomic_DNA"/>
</dbReference>
<dbReference type="GO" id="GO:0019843">
    <property type="term" value="F:rRNA binding"/>
    <property type="evidence" value="ECO:0007669"/>
    <property type="project" value="UniProtKB-UniRule"/>
</dbReference>
<dbReference type="InterPro" id="IPR057264">
    <property type="entry name" value="Ribosomal_uL24_C"/>
</dbReference>
<dbReference type="Pfam" id="PF00467">
    <property type="entry name" value="KOW"/>
    <property type="match status" value="1"/>
</dbReference>
<proteinExistence type="inferred from homology"/>
<keyword evidence="5" id="KW-0699">rRNA-binding</keyword>
<evidence type="ECO:0000313" key="7">
    <source>
        <dbReference type="EMBL" id="QDY87259.1"/>
    </source>
</evidence>
<keyword evidence="5" id="KW-0694">RNA-binding</keyword>
<dbReference type="Proteomes" id="UP000318927">
    <property type="component" value="Chromosome"/>
</dbReference>
<name>A0A5B8JF50_9MOLU</name>
<protein>
    <recommendedName>
        <fullName evidence="4 5">Large ribosomal subunit protein uL24</fullName>
    </recommendedName>
</protein>
<comment type="function">
    <text evidence="5">One of two assembly initiator proteins, it binds directly to the 5'-end of the 23S rRNA, where it nucleates assembly of the 50S subunit.</text>
</comment>
<sequence>MNKVKFKKGDEVIVIAGREKGKTGRIEKIDSKKQTVIIKDLNMVTKHNKPSQMNTEGSISNIEAPIHVSNVAYLVKKAGKNTNAQFSKIGFQVNKDGKKVRIAKKTKKEI</sequence>
<evidence type="ECO:0000256" key="3">
    <source>
        <dbReference type="ARBA" id="ARBA00023274"/>
    </source>
</evidence>
<dbReference type="SMART" id="SM00739">
    <property type="entry name" value="KOW"/>
    <property type="match status" value="1"/>
</dbReference>
<keyword evidence="8" id="KW-1185">Reference proteome</keyword>
<evidence type="ECO:0000256" key="1">
    <source>
        <dbReference type="ARBA" id="ARBA00010618"/>
    </source>
</evidence>
<gene>
    <name evidence="5" type="primary">rplX</name>
    <name evidence="7" type="ORF">FRW55_03810</name>
</gene>
<dbReference type="NCBIfam" id="TIGR01079">
    <property type="entry name" value="rplX_bact"/>
    <property type="match status" value="1"/>
</dbReference>
<evidence type="ECO:0000313" key="8">
    <source>
        <dbReference type="Proteomes" id="UP000318927"/>
    </source>
</evidence>
<dbReference type="OrthoDB" id="9807419at2"/>
<dbReference type="RefSeq" id="WP_146367694.1">
    <property type="nucleotide sequence ID" value="NZ_CP041664.1"/>
</dbReference>
<dbReference type="InterPro" id="IPR014722">
    <property type="entry name" value="Rib_uL2_dom2"/>
</dbReference>
<accession>A0A5B8JF50</accession>
<dbReference type="Gene3D" id="2.30.30.30">
    <property type="match status" value="1"/>
</dbReference>
<dbReference type="GO" id="GO:0006412">
    <property type="term" value="P:translation"/>
    <property type="evidence" value="ECO:0007669"/>
    <property type="project" value="UniProtKB-UniRule"/>
</dbReference>
<dbReference type="KEGG" id="mans:FRW55_03810"/>
<dbReference type="GO" id="GO:0003735">
    <property type="term" value="F:structural constituent of ribosome"/>
    <property type="evidence" value="ECO:0007669"/>
    <property type="project" value="InterPro"/>
</dbReference>
<dbReference type="PANTHER" id="PTHR12903">
    <property type="entry name" value="MITOCHONDRIAL RIBOSOMAL PROTEIN L24"/>
    <property type="match status" value="1"/>
</dbReference>
<evidence type="ECO:0000256" key="2">
    <source>
        <dbReference type="ARBA" id="ARBA00022980"/>
    </source>
</evidence>
<comment type="similarity">
    <text evidence="1 5 6">Belongs to the universal ribosomal protein uL24 family.</text>
</comment>
<dbReference type="InterPro" id="IPR005824">
    <property type="entry name" value="KOW"/>
</dbReference>
<keyword evidence="2 5" id="KW-0689">Ribosomal protein</keyword>
<dbReference type="HAMAP" id="MF_01326_B">
    <property type="entry name" value="Ribosomal_uL24_B"/>
    <property type="match status" value="1"/>
</dbReference>